<dbReference type="EMBL" id="NBNE01015319">
    <property type="protein sequence ID" value="OWY93859.1"/>
    <property type="molecule type" value="Genomic_DNA"/>
</dbReference>
<evidence type="ECO:0000256" key="1">
    <source>
        <dbReference type="SAM" id="MobiDB-lite"/>
    </source>
</evidence>
<evidence type="ECO:0000313" key="2">
    <source>
        <dbReference type="EMBL" id="OWY93859.1"/>
    </source>
</evidence>
<evidence type="ECO:0000313" key="3">
    <source>
        <dbReference type="Proteomes" id="UP000198211"/>
    </source>
</evidence>
<comment type="caution">
    <text evidence="2">The sequence shown here is derived from an EMBL/GenBank/DDBJ whole genome shotgun (WGS) entry which is preliminary data.</text>
</comment>
<dbReference type="OrthoDB" id="111185at2759"/>
<feature type="region of interest" description="Disordered" evidence="1">
    <location>
        <begin position="1"/>
        <end position="79"/>
    </location>
</feature>
<protein>
    <submittedName>
        <fullName evidence="2">Uncharacterized protein</fullName>
    </submittedName>
</protein>
<sequence>EVLGVSGPDVPEQASVGSAVKVESPAVDGTSESSQLGHDVIEVDALEEKTIPDETPTIKLEGPLSTVKEEATSDILGDD</sequence>
<gene>
    <name evidence="2" type="ORF">PHMEG_00036585</name>
</gene>
<dbReference type="Proteomes" id="UP000198211">
    <property type="component" value="Unassembled WGS sequence"/>
</dbReference>
<proteinExistence type="predicted"/>
<reference evidence="3" key="1">
    <citation type="submission" date="2017-03" db="EMBL/GenBank/DDBJ databases">
        <title>Phytopthora megakarya and P. palmivora, two closely related causual agents of cacao black pod achieved similar genome size and gene model numbers by different mechanisms.</title>
        <authorList>
            <person name="Ali S."/>
            <person name="Shao J."/>
            <person name="Larry D.J."/>
            <person name="Kronmiller B."/>
            <person name="Shen D."/>
            <person name="Strem M.D."/>
            <person name="Melnick R.L."/>
            <person name="Guiltinan M.J."/>
            <person name="Tyler B.M."/>
            <person name="Meinhardt L.W."/>
            <person name="Bailey B.A."/>
        </authorList>
    </citation>
    <scope>NUCLEOTIDE SEQUENCE [LARGE SCALE GENOMIC DNA]</scope>
    <source>
        <strain evidence="3">zdho120</strain>
    </source>
</reference>
<name>A0A225UNZ7_9STRA</name>
<dbReference type="AlphaFoldDB" id="A0A225UNZ7"/>
<organism evidence="2 3">
    <name type="scientific">Phytophthora megakarya</name>
    <dbReference type="NCBI Taxonomy" id="4795"/>
    <lineage>
        <taxon>Eukaryota</taxon>
        <taxon>Sar</taxon>
        <taxon>Stramenopiles</taxon>
        <taxon>Oomycota</taxon>
        <taxon>Peronosporomycetes</taxon>
        <taxon>Peronosporales</taxon>
        <taxon>Peronosporaceae</taxon>
        <taxon>Phytophthora</taxon>
    </lineage>
</organism>
<feature type="non-terminal residue" evidence="2">
    <location>
        <position position="1"/>
    </location>
</feature>
<keyword evidence="3" id="KW-1185">Reference proteome</keyword>
<accession>A0A225UNZ7</accession>